<proteinExistence type="predicted"/>
<organism evidence="2 3">
    <name type="scientific">Pseudonocardia kunmingensis</name>
    <dbReference type="NCBI Taxonomy" id="630975"/>
    <lineage>
        <taxon>Bacteria</taxon>
        <taxon>Bacillati</taxon>
        <taxon>Actinomycetota</taxon>
        <taxon>Actinomycetes</taxon>
        <taxon>Pseudonocardiales</taxon>
        <taxon>Pseudonocardiaceae</taxon>
        <taxon>Pseudonocardia</taxon>
    </lineage>
</organism>
<reference evidence="2 3" key="1">
    <citation type="submission" date="2019-06" db="EMBL/GenBank/DDBJ databases">
        <title>Sequencing the genomes of 1000 actinobacteria strains.</title>
        <authorList>
            <person name="Klenk H.-P."/>
        </authorList>
    </citation>
    <scope>NUCLEOTIDE SEQUENCE [LARGE SCALE GENOMIC DNA]</scope>
    <source>
        <strain evidence="2 3">DSM 45301</strain>
    </source>
</reference>
<dbReference type="RefSeq" id="WP_142062514.1">
    <property type="nucleotide sequence ID" value="NZ_VFPA01000006.1"/>
</dbReference>
<protein>
    <submittedName>
        <fullName evidence="2">Alpha-L-rhamnosidase-like protein</fullName>
    </submittedName>
</protein>
<dbReference type="PANTHER" id="PTHR36848:SF2">
    <property type="entry name" value="SECRETED PROTEIN"/>
    <property type="match status" value="1"/>
</dbReference>
<accession>A0A543D0P7</accession>
<feature type="compositionally biased region" description="Basic and acidic residues" evidence="1">
    <location>
        <begin position="626"/>
        <end position="635"/>
    </location>
</feature>
<dbReference type="OrthoDB" id="9761519at2"/>
<dbReference type="InterPro" id="IPR008979">
    <property type="entry name" value="Galactose-bd-like_sf"/>
</dbReference>
<dbReference type="InterPro" id="IPR053161">
    <property type="entry name" value="Ulvan_degrading_GH"/>
</dbReference>
<sequence length="1318" mass="140344">MTPELEALFDTPPPGFGPTPLWWWSGEPVTRERLEWQMRRFHEGGVDDLVVINLAPAGPLFGAVADDPPWFSEAWWDRFRDACAAARSLGMRLWFYDQIGFSGANIQGRITHEHPWATGRTLRAATTPVRGGRVAVPGDAEPVAAYTADGRRVEVGADGAVDTGATELLLVTAHPTAFDYLDPAAVDLLLDTVHREFARRVPEYLGDVVVGSFQDELPATNAWTPRFAAEFAARCGYDLLDHLPALFGAGDVEAAKVRSDYYAVRAALTEDALFRPLARWHAEHGLLLGADQSNPARAGLPAQSTQIYTDYFRTHRWFSAVGSDHEGDAKVHSSMAHLYGHDRVWIEAFHSSGWGGTLEDTWDWLLPFLRSGATLYNPHASYYSTVGGWFEWAPPSTDWRQPYWRHYPAFARAVARVAALMSWGRFEADVAVLHPTATMQAAIPLDVAIDHFPGTRSTFAGAFSDVARTQAVYRELCGTNDWFHVEPSALDAAGIAFDVLDDASLQRGDATEGRLRIREQAYSTVVVPSAPFLEEASARALVRFMDAGGGVVVVGERPGWATGRGGDDAAVAAVLDHDRCTVVDDVPAAVATLPADGRYARSDMPLLVRRQGDTAVALVGGAYPDASDHPRRADPQGRPSTVGFDRSRYTRRHRVTVRAEVARAQVWNPATGERHPAPVAVADGTSTITVETGGAPMVLLSWQEGPAGPSVAAVPTAAAGDVLDISDGWSGELVPTLDNTWGDLARPVGADLSELQVWTLAAREEPDPAWRETTATFGQRVLVHRPAAPTDLPPPLDPAQCLEVAAGAALATGAGWSRHEYSASRGVRRDHAGALGTKGRVPVEHVLAQDPGEGRQVVVRALLVTGHRGPADLVLTTSAPAQVWWNGQRLPAPAGETYVTAYAVDVDREVNIVEYRLGASRTVDLMGGNAPLGSALALAPPGGCPPQPEYMAADLPGPADGTVVFEATVPDAGEVRSARLVVGSAAAATVLVDGTPLARQEKVEYYESERGANPAFFGHDLTGRVRGGETLTVALATTDPDDVVVVDLAVTGAAGTRTLVSGGTGWTTATAGRRGGTRTSARQWSPLEPAHAVTRPHPLPGADWLNGPPQVGEPVLDVHVTDSAAPARQEFRVALPAGTREVALPLLLDAECALEGVPVPVEKGVITLDAPLPAPATLVVRTEPTAVRRGGAAWAGPALVRHEPAPIALGDWRGIGLGAWSGAVRYRRTVDLPAGRPCTLDLGDLRGSVDVRVNGTPVGEAFCAPFRFALPPAGGQAELEITVAGTLGPFLHESTPTTWVFPTQLASGLFGPVTVHVA</sequence>
<dbReference type="EMBL" id="VFPA01000006">
    <property type="protein sequence ID" value="TQM02926.1"/>
    <property type="molecule type" value="Genomic_DNA"/>
</dbReference>
<dbReference type="Gene3D" id="3.40.50.880">
    <property type="match status" value="1"/>
</dbReference>
<evidence type="ECO:0000313" key="2">
    <source>
        <dbReference type="EMBL" id="TQM02926.1"/>
    </source>
</evidence>
<name>A0A543D0P7_9PSEU</name>
<comment type="caution">
    <text evidence="2">The sequence shown here is derived from an EMBL/GenBank/DDBJ whole genome shotgun (WGS) entry which is preliminary data.</text>
</comment>
<gene>
    <name evidence="2" type="ORF">FB558_7570</name>
</gene>
<keyword evidence="3" id="KW-1185">Reference proteome</keyword>
<dbReference type="SUPFAM" id="SSF49785">
    <property type="entry name" value="Galactose-binding domain-like"/>
    <property type="match status" value="1"/>
</dbReference>
<dbReference type="Proteomes" id="UP000315677">
    <property type="component" value="Unassembled WGS sequence"/>
</dbReference>
<evidence type="ECO:0000313" key="3">
    <source>
        <dbReference type="Proteomes" id="UP000315677"/>
    </source>
</evidence>
<feature type="region of interest" description="Disordered" evidence="1">
    <location>
        <begin position="622"/>
        <end position="644"/>
    </location>
</feature>
<dbReference type="InterPro" id="IPR029062">
    <property type="entry name" value="Class_I_gatase-like"/>
</dbReference>
<evidence type="ECO:0000256" key="1">
    <source>
        <dbReference type="SAM" id="MobiDB-lite"/>
    </source>
</evidence>
<dbReference type="PANTHER" id="PTHR36848">
    <property type="entry name" value="DNA-BINDING PROTEIN (PUTATIVE SECRETED PROTEIN)-RELATED"/>
    <property type="match status" value="1"/>
</dbReference>